<dbReference type="PANTHER" id="PTHR43394">
    <property type="entry name" value="ATP-DEPENDENT PERMEASE MDL1, MITOCHONDRIAL"/>
    <property type="match status" value="1"/>
</dbReference>
<name>A0AAW4G2R9_GORRU</name>
<evidence type="ECO:0000256" key="7">
    <source>
        <dbReference type="ARBA" id="ARBA00022989"/>
    </source>
</evidence>
<dbReference type="CDD" id="cd18546">
    <property type="entry name" value="ABC_6TM_Rv0194_D2_like"/>
    <property type="match status" value="1"/>
</dbReference>
<dbReference type="GO" id="GO:0005524">
    <property type="term" value="F:ATP binding"/>
    <property type="evidence" value="ECO:0007669"/>
    <property type="project" value="UniProtKB-KW"/>
</dbReference>
<dbReference type="InterPro" id="IPR017871">
    <property type="entry name" value="ABC_transporter-like_CS"/>
</dbReference>
<dbReference type="PROSITE" id="PS00211">
    <property type="entry name" value="ABC_TRANSPORTER_1"/>
    <property type="match status" value="1"/>
</dbReference>
<dbReference type="FunFam" id="3.40.50.300:FF:000299">
    <property type="entry name" value="ABC transporter ATP-binding protein/permease"/>
    <property type="match status" value="2"/>
</dbReference>
<dbReference type="GO" id="GO:0016887">
    <property type="term" value="F:ATP hydrolysis activity"/>
    <property type="evidence" value="ECO:0007669"/>
    <property type="project" value="InterPro"/>
</dbReference>
<evidence type="ECO:0000259" key="12">
    <source>
        <dbReference type="PROSITE" id="PS50893"/>
    </source>
</evidence>
<evidence type="ECO:0000256" key="3">
    <source>
        <dbReference type="ARBA" id="ARBA00022475"/>
    </source>
</evidence>
<dbReference type="InterPro" id="IPR011527">
    <property type="entry name" value="ABC1_TM_dom"/>
</dbReference>
<dbReference type="Pfam" id="PF00005">
    <property type="entry name" value="ABC_tran"/>
    <property type="match status" value="2"/>
</dbReference>
<keyword evidence="2" id="KW-0813">Transport</keyword>
<evidence type="ECO:0000256" key="1">
    <source>
        <dbReference type="ARBA" id="ARBA00004651"/>
    </source>
</evidence>
<keyword evidence="8 11" id="KW-0472">Membrane</keyword>
<evidence type="ECO:0000256" key="9">
    <source>
        <dbReference type="ARBA" id="ARBA00061644"/>
    </source>
</evidence>
<feature type="transmembrane region" description="Helical" evidence="11">
    <location>
        <begin position="932"/>
        <end position="952"/>
    </location>
</feature>
<keyword evidence="4 11" id="KW-0812">Transmembrane</keyword>
<evidence type="ECO:0000256" key="5">
    <source>
        <dbReference type="ARBA" id="ARBA00022741"/>
    </source>
</evidence>
<gene>
    <name evidence="14" type="ORF">JTZ10_07675</name>
</gene>
<evidence type="ECO:0000256" key="2">
    <source>
        <dbReference type="ARBA" id="ARBA00022448"/>
    </source>
</evidence>
<feature type="domain" description="ABC transmembrane type-1" evidence="13">
    <location>
        <begin position="710"/>
        <end position="991"/>
    </location>
</feature>
<feature type="transmembrane region" description="Helical" evidence="11">
    <location>
        <begin position="175"/>
        <end position="192"/>
    </location>
</feature>
<dbReference type="CDD" id="cd18543">
    <property type="entry name" value="ABC_6TM_Rv0194_D1_like"/>
    <property type="match status" value="1"/>
</dbReference>
<dbReference type="Gene3D" id="3.40.50.300">
    <property type="entry name" value="P-loop containing nucleotide triphosphate hydrolases"/>
    <property type="match status" value="2"/>
</dbReference>
<feature type="transmembrane region" description="Helical" evidence="11">
    <location>
        <begin position="847"/>
        <end position="866"/>
    </location>
</feature>
<feature type="region of interest" description="Disordered" evidence="10">
    <location>
        <begin position="1282"/>
        <end position="1319"/>
    </location>
</feature>
<reference evidence="14" key="1">
    <citation type="submission" date="2021-02" db="EMBL/GenBank/DDBJ databases">
        <title>Taxonomy, biology and ecology of Rhodococcus bacteria occurring in California pistachio and other woody hosts as revealed by genome sequence analyses.</title>
        <authorList>
            <person name="Riely B."/>
            <person name="Gai Y."/>
        </authorList>
    </citation>
    <scope>NUCLEOTIDE SEQUENCE</scope>
    <source>
        <strain evidence="14">BP-295</strain>
    </source>
</reference>
<feature type="transmembrane region" description="Helical" evidence="11">
    <location>
        <begin position="705"/>
        <end position="726"/>
    </location>
</feature>
<protein>
    <submittedName>
        <fullName evidence="14">ABC transporter ATP-binding protein</fullName>
    </submittedName>
</protein>
<dbReference type="Proteomes" id="UP001195196">
    <property type="component" value="Unassembled WGS sequence"/>
</dbReference>
<comment type="similarity">
    <text evidence="9">Belongs to the ABC transporter superfamily. Lipid exporter (TC 3.A.1.106) family.</text>
</comment>
<evidence type="ECO:0000256" key="11">
    <source>
        <dbReference type="SAM" id="Phobius"/>
    </source>
</evidence>
<dbReference type="InterPro" id="IPR027417">
    <property type="entry name" value="P-loop_NTPase"/>
</dbReference>
<dbReference type="EMBL" id="JAFFGU010000002">
    <property type="protein sequence ID" value="MBM7277639.1"/>
    <property type="molecule type" value="Genomic_DNA"/>
</dbReference>
<dbReference type="GO" id="GO:0015421">
    <property type="term" value="F:ABC-type oligopeptide transporter activity"/>
    <property type="evidence" value="ECO:0007669"/>
    <property type="project" value="TreeGrafter"/>
</dbReference>
<comment type="subcellular location">
    <subcellularLocation>
        <location evidence="1">Cell membrane</location>
        <topology evidence="1">Multi-pass membrane protein</topology>
    </subcellularLocation>
</comment>
<evidence type="ECO:0000259" key="13">
    <source>
        <dbReference type="PROSITE" id="PS50929"/>
    </source>
</evidence>
<keyword evidence="5" id="KW-0547">Nucleotide-binding</keyword>
<feature type="region of interest" description="Disordered" evidence="10">
    <location>
        <begin position="639"/>
        <end position="660"/>
    </location>
</feature>
<keyword evidence="6 14" id="KW-0067">ATP-binding</keyword>
<dbReference type="SMART" id="SM00382">
    <property type="entry name" value="AAA"/>
    <property type="match status" value="2"/>
</dbReference>
<evidence type="ECO:0000256" key="4">
    <source>
        <dbReference type="ARBA" id="ARBA00022692"/>
    </source>
</evidence>
<feature type="domain" description="ABC transporter" evidence="12">
    <location>
        <begin position="1027"/>
        <end position="1262"/>
    </location>
</feature>
<feature type="transmembrane region" description="Helical" evidence="11">
    <location>
        <begin position="288"/>
        <end position="311"/>
    </location>
</feature>
<dbReference type="PROSITE" id="PS50893">
    <property type="entry name" value="ABC_TRANSPORTER_2"/>
    <property type="match status" value="2"/>
</dbReference>
<evidence type="ECO:0000256" key="10">
    <source>
        <dbReference type="SAM" id="MobiDB-lite"/>
    </source>
</evidence>
<accession>A0AAW4G2R9</accession>
<comment type="caution">
    <text evidence="14">The sequence shown here is derived from an EMBL/GenBank/DDBJ whole genome shotgun (WGS) entry which is preliminary data.</text>
</comment>
<dbReference type="GO" id="GO:0005886">
    <property type="term" value="C:plasma membrane"/>
    <property type="evidence" value="ECO:0007669"/>
    <property type="project" value="UniProtKB-SubCell"/>
</dbReference>
<sequence length="1319" mass="139371">MIPEPTAPPATGGTPTTSPGWIRKLLGEAWRYRRIVIVTLTVTMIAVGVDVVMPLLAKGAIDRATGVIDDDLALSTIITGLVVLAFVRYACHFGRRVFAGRLAVNVQNNLRRRLLDTLLHLDGRSQHQIRTGQIVSRSISDIQVVQGLLAMAPLSLGAAVQMVVALGVMAYLSPLLTAVALVIAPLIALEVFRTRRKLFAATWSAQQAAADVAQHVEETVTGVRVVKGFGQEDRAVDGLVTRCRTLFARRLRAARINARFAPTLSAIPQLGMVGVIVVGGYLTLTDTITAGTFLAFTTYVTAMTGIARLLTNLIVNAQLARAAVERVYDVIDHPRDPGETATGTLPDGPLGVELENVSFAHHTHDADDPPAVLTGIDLRIEPGECVAIVGPPGSGKSTIADLVSRFERPDAGTISLVGADGPHPVDSLSPTALHEAVAAVFDEPFLFSDTITANIAMGPGATADPASLADRVRAAAAAAEATEFIEALPDGYDTVVGERGLTLSGGQRQRIALARALFADPRVLVLDDATSAVDATTEARILGRLRDQKRTMLVLAHRRSTLVLADRVAVLDDGRITAIGTTAELEASSARFRALMTNAVGDPHDAGATPAGASISDDTIEDLWPTTLLLKDQAYTRTGTPVGAGTRTGQRGGGVASALGSMPATPELQARVDALPPAVEDPDVDVTDARRENPRFTLRGLLRPVRWLLAFALLAIAVDTLVGLAFPSIARAVIDAAGDHDQRTLWWAAIGGVALVGVGWVAASLLTMTSTRAGERVLFGLRIRSYAHIQRLGLDYYERELSGRIMTRMTTDIDALSTFLQTGLTSAIVALLTLVGVTVALLVTGPLLALLVLPVFPLLVVATVVFRRVASAAYTRSRELISTVNADFQENIAGIKTTQTYLRTDDAQKRFGERSAAWVAARMVSQRAIASYFPLIMLMSDVATAIALGVGAGQVADGSLTAGTLVAFVLYLTMLFGPVQQLSQVFDGYQQAAVGLRRIGDLLRTPSSLRVNPDATAPPATGFDGEVDFDGVGFRYQGAESDALNDVDLHIPAGSSLALVGRTGAGKSTIVKLLARFYDPTTGRVLVDGTDIGDLVLSGYRSRLGLVPQEPHLFTGTVADNIAYGRPDADRAAIVDAAAAVGALPMIAALPGRMNHPIGERGQGLSSGQRQLIALARAELVDPDLLLLDEATATLDQATEAQVLAAGRAMTRRRTSVIVAHRLATAARADMIAVVDGGRIVELGTHDELLALHSLYRGFWEAGVDPDEAAVTEPGETVPAARTHAVDADPHAGSRQDARRGASATDNQTIRAGSPEMTI</sequence>
<dbReference type="InterPro" id="IPR003439">
    <property type="entry name" value="ABC_transporter-like_ATP-bd"/>
</dbReference>
<organism evidence="14 15">
    <name type="scientific">Gordonia rubripertincta</name>
    <name type="common">Rhodococcus corallinus</name>
    <dbReference type="NCBI Taxonomy" id="36822"/>
    <lineage>
        <taxon>Bacteria</taxon>
        <taxon>Bacillati</taxon>
        <taxon>Actinomycetota</taxon>
        <taxon>Actinomycetes</taxon>
        <taxon>Mycobacteriales</taxon>
        <taxon>Gordoniaceae</taxon>
        <taxon>Gordonia</taxon>
    </lineage>
</organism>
<feature type="transmembrane region" description="Helical" evidence="11">
    <location>
        <begin position="147"/>
        <end position="169"/>
    </location>
</feature>
<dbReference type="SUPFAM" id="SSF52540">
    <property type="entry name" value="P-loop containing nucleoside triphosphate hydrolases"/>
    <property type="match status" value="2"/>
</dbReference>
<dbReference type="InterPro" id="IPR036640">
    <property type="entry name" value="ABC1_TM_sf"/>
</dbReference>
<dbReference type="SUPFAM" id="SSF90123">
    <property type="entry name" value="ABC transporter transmembrane region"/>
    <property type="match status" value="2"/>
</dbReference>
<feature type="transmembrane region" description="Helical" evidence="11">
    <location>
        <begin position="35"/>
        <end position="57"/>
    </location>
</feature>
<evidence type="ECO:0000256" key="6">
    <source>
        <dbReference type="ARBA" id="ARBA00022840"/>
    </source>
</evidence>
<keyword evidence="3" id="KW-1003">Cell membrane</keyword>
<dbReference type="Gene3D" id="1.20.1560.10">
    <property type="entry name" value="ABC transporter type 1, transmembrane domain"/>
    <property type="match status" value="2"/>
</dbReference>
<evidence type="ECO:0000313" key="15">
    <source>
        <dbReference type="Proteomes" id="UP001195196"/>
    </source>
</evidence>
<proteinExistence type="inferred from homology"/>
<feature type="transmembrane region" description="Helical" evidence="11">
    <location>
        <begin position="746"/>
        <end position="766"/>
    </location>
</feature>
<keyword evidence="7 11" id="KW-1133">Transmembrane helix</keyword>
<evidence type="ECO:0000256" key="8">
    <source>
        <dbReference type="ARBA" id="ARBA00023136"/>
    </source>
</evidence>
<feature type="transmembrane region" description="Helical" evidence="11">
    <location>
        <begin position="72"/>
        <end position="91"/>
    </location>
</feature>
<dbReference type="PANTHER" id="PTHR43394:SF1">
    <property type="entry name" value="ATP-BINDING CASSETTE SUB-FAMILY B MEMBER 10, MITOCHONDRIAL"/>
    <property type="match status" value="1"/>
</dbReference>
<feature type="domain" description="ABC transmembrane type-1" evidence="13">
    <location>
        <begin position="37"/>
        <end position="319"/>
    </location>
</feature>
<feature type="compositionally biased region" description="Basic and acidic residues" evidence="10">
    <location>
        <begin position="1284"/>
        <end position="1300"/>
    </location>
</feature>
<feature type="transmembrane region" description="Helical" evidence="11">
    <location>
        <begin position="958"/>
        <end position="976"/>
    </location>
</feature>
<feature type="transmembrane region" description="Helical" evidence="11">
    <location>
        <begin position="260"/>
        <end position="282"/>
    </location>
</feature>
<dbReference type="RefSeq" id="WP_204717743.1">
    <property type="nucleotide sequence ID" value="NZ_JAFFGU010000002.1"/>
</dbReference>
<feature type="domain" description="ABC transporter" evidence="12">
    <location>
        <begin position="352"/>
        <end position="598"/>
    </location>
</feature>
<dbReference type="InterPro" id="IPR039421">
    <property type="entry name" value="Type_1_exporter"/>
</dbReference>
<dbReference type="PROSITE" id="PS50929">
    <property type="entry name" value="ABC_TM1F"/>
    <property type="match status" value="2"/>
</dbReference>
<dbReference type="Pfam" id="PF00664">
    <property type="entry name" value="ABC_membrane"/>
    <property type="match status" value="2"/>
</dbReference>
<dbReference type="InterPro" id="IPR003593">
    <property type="entry name" value="AAA+_ATPase"/>
</dbReference>
<feature type="transmembrane region" description="Helical" evidence="11">
    <location>
        <begin position="818"/>
        <end position="841"/>
    </location>
</feature>
<evidence type="ECO:0000313" key="14">
    <source>
        <dbReference type="EMBL" id="MBM7277639.1"/>
    </source>
</evidence>